<proteinExistence type="predicted"/>
<name>A0AA39UVP3_9AGAR</name>
<organism evidence="2 3">
    <name type="scientific">Armillaria luteobubalina</name>
    <dbReference type="NCBI Taxonomy" id="153913"/>
    <lineage>
        <taxon>Eukaryota</taxon>
        <taxon>Fungi</taxon>
        <taxon>Dikarya</taxon>
        <taxon>Basidiomycota</taxon>
        <taxon>Agaricomycotina</taxon>
        <taxon>Agaricomycetes</taxon>
        <taxon>Agaricomycetidae</taxon>
        <taxon>Agaricales</taxon>
        <taxon>Marasmiineae</taxon>
        <taxon>Physalacriaceae</taxon>
        <taxon>Armillaria</taxon>
    </lineage>
</organism>
<dbReference type="Pfam" id="PF00651">
    <property type="entry name" value="BTB"/>
    <property type="match status" value="1"/>
</dbReference>
<dbReference type="InterPro" id="IPR000210">
    <property type="entry name" value="BTB/POZ_dom"/>
</dbReference>
<gene>
    <name evidence="2" type="ORF">EDD18DRAFT_286584</name>
</gene>
<dbReference type="EMBL" id="JAUEPU010000019">
    <property type="protein sequence ID" value="KAK0494865.1"/>
    <property type="molecule type" value="Genomic_DNA"/>
</dbReference>
<dbReference type="Proteomes" id="UP001175228">
    <property type="component" value="Unassembled WGS sequence"/>
</dbReference>
<sequence length="244" mass="27597">MSGSTLELVGSKKHEIYYIKGGDVYFLVGGCMFCVHRYFFERESTKFQRMFDGPTSPGKKPEGSSPDTAFRLNDITAEDFAHFLWIFYNPKPSIYDASTHVWNAILRTTCKWSFPEIKALAIKELERKTMPLVDPIVLYENHQDDPSVLALLYAKLCSCDEPLTMEQSVRLGIETTVRIFQAREHLRSSSLDEMKSPLPVDVDFADVIQVIDKIWGGDIKHAPDKSVIISFFCCAPTCSCFVGG</sequence>
<keyword evidence="3" id="KW-1185">Reference proteome</keyword>
<reference evidence="2" key="1">
    <citation type="submission" date="2023-06" db="EMBL/GenBank/DDBJ databases">
        <authorList>
            <consortium name="Lawrence Berkeley National Laboratory"/>
            <person name="Ahrendt S."/>
            <person name="Sahu N."/>
            <person name="Indic B."/>
            <person name="Wong-Bajracharya J."/>
            <person name="Merenyi Z."/>
            <person name="Ke H.-M."/>
            <person name="Monk M."/>
            <person name="Kocsube S."/>
            <person name="Drula E."/>
            <person name="Lipzen A."/>
            <person name="Balint B."/>
            <person name="Henrissat B."/>
            <person name="Andreopoulos B."/>
            <person name="Martin F.M."/>
            <person name="Harder C.B."/>
            <person name="Rigling D."/>
            <person name="Ford K.L."/>
            <person name="Foster G.D."/>
            <person name="Pangilinan J."/>
            <person name="Papanicolaou A."/>
            <person name="Barry K."/>
            <person name="LaButti K."/>
            <person name="Viragh M."/>
            <person name="Koriabine M."/>
            <person name="Yan M."/>
            <person name="Riley R."/>
            <person name="Champramary S."/>
            <person name="Plett K.L."/>
            <person name="Tsai I.J."/>
            <person name="Slot J."/>
            <person name="Sipos G."/>
            <person name="Plett J."/>
            <person name="Nagy L.G."/>
            <person name="Grigoriev I.V."/>
        </authorList>
    </citation>
    <scope>NUCLEOTIDE SEQUENCE</scope>
    <source>
        <strain evidence="2">HWK02</strain>
    </source>
</reference>
<evidence type="ECO:0000259" key="1">
    <source>
        <dbReference type="PROSITE" id="PS50097"/>
    </source>
</evidence>
<protein>
    <recommendedName>
        <fullName evidence="1">BTB domain-containing protein</fullName>
    </recommendedName>
</protein>
<dbReference type="SUPFAM" id="SSF54695">
    <property type="entry name" value="POZ domain"/>
    <property type="match status" value="1"/>
</dbReference>
<accession>A0AA39UVP3</accession>
<dbReference type="PROSITE" id="PS50097">
    <property type="entry name" value="BTB"/>
    <property type="match status" value="1"/>
</dbReference>
<feature type="domain" description="BTB" evidence="1">
    <location>
        <begin position="22"/>
        <end position="96"/>
    </location>
</feature>
<dbReference type="AlphaFoldDB" id="A0AA39UVP3"/>
<evidence type="ECO:0000313" key="3">
    <source>
        <dbReference type="Proteomes" id="UP001175228"/>
    </source>
</evidence>
<comment type="caution">
    <text evidence="2">The sequence shown here is derived from an EMBL/GenBank/DDBJ whole genome shotgun (WGS) entry which is preliminary data.</text>
</comment>
<evidence type="ECO:0000313" key="2">
    <source>
        <dbReference type="EMBL" id="KAK0494865.1"/>
    </source>
</evidence>
<dbReference type="Gene3D" id="3.30.710.10">
    <property type="entry name" value="Potassium Channel Kv1.1, Chain A"/>
    <property type="match status" value="1"/>
</dbReference>
<dbReference type="InterPro" id="IPR011333">
    <property type="entry name" value="SKP1/BTB/POZ_sf"/>
</dbReference>